<name>A0A4R8FVZ9_9GAMM</name>
<evidence type="ECO:0000313" key="2">
    <source>
        <dbReference type="EMBL" id="TDX30747.1"/>
    </source>
</evidence>
<sequence>MRIAIFIAAIVAVSFAMAESPSEDRLKHRIATAEFNYRQCLASRASDHYTSDAAPADIANMASADCLEDLSVLSDVADEVSPHLTGGEGPGADFYSSYRVTRAFEMAYLETLKQIIERRLAEYR</sequence>
<evidence type="ECO:0000256" key="1">
    <source>
        <dbReference type="SAM" id="SignalP"/>
    </source>
</evidence>
<keyword evidence="1" id="KW-0732">Signal</keyword>
<dbReference type="Proteomes" id="UP000294489">
    <property type="component" value="Unassembled WGS sequence"/>
</dbReference>
<accession>A0A4R8FVZ9</accession>
<proteinExistence type="predicted"/>
<dbReference type="RefSeq" id="WP_134016785.1">
    <property type="nucleotide sequence ID" value="NZ_SOEC01000004.1"/>
</dbReference>
<feature type="signal peptide" evidence="1">
    <location>
        <begin position="1"/>
        <end position="18"/>
    </location>
</feature>
<comment type="caution">
    <text evidence="2">The sequence shown here is derived from an EMBL/GenBank/DDBJ whole genome shotgun (WGS) entry which is preliminary data.</text>
</comment>
<evidence type="ECO:0000313" key="3">
    <source>
        <dbReference type="Proteomes" id="UP000294489"/>
    </source>
</evidence>
<feature type="chain" id="PRO_5020725545" evidence="1">
    <location>
        <begin position="19"/>
        <end position="124"/>
    </location>
</feature>
<reference evidence="2 3" key="1">
    <citation type="submission" date="2019-03" db="EMBL/GenBank/DDBJ databases">
        <title>Freshwater and sediment microbial communities from various areas in North America, analyzing microbe dynamics in response to fracking.</title>
        <authorList>
            <person name="Lamendella R."/>
        </authorList>
    </citation>
    <scope>NUCLEOTIDE SEQUENCE [LARGE SCALE GENOMIC DNA]</scope>
    <source>
        <strain evidence="2 3">6_TX</strain>
    </source>
</reference>
<dbReference type="AlphaFoldDB" id="A0A4R8FVZ9"/>
<gene>
    <name evidence="2" type="ORF">DFO67_1042</name>
</gene>
<dbReference type="EMBL" id="SOEC01000004">
    <property type="protein sequence ID" value="TDX30747.1"/>
    <property type="molecule type" value="Genomic_DNA"/>
</dbReference>
<protein>
    <submittedName>
        <fullName evidence="2">Uncharacterized protein</fullName>
    </submittedName>
</protein>
<organism evidence="2 3">
    <name type="scientific">Modicisalibacter xianhensis</name>
    <dbReference type="NCBI Taxonomy" id="442341"/>
    <lineage>
        <taxon>Bacteria</taxon>
        <taxon>Pseudomonadati</taxon>
        <taxon>Pseudomonadota</taxon>
        <taxon>Gammaproteobacteria</taxon>
        <taxon>Oceanospirillales</taxon>
        <taxon>Halomonadaceae</taxon>
        <taxon>Modicisalibacter</taxon>
    </lineage>
</organism>